<protein>
    <submittedName>
        <fullName evidence="2">Uncharacterized protein</fullName>
    </submittedName>
</protein>
<feature type="transmembrane region" description="Helical" evidence="1">
    <location>
        <begin position="51"/>
        <end position="67"/>
    </location>
</feature>
<keyword evidence="3" id="KW-1185">Reference proteome</keyword>
<evidence type="ECO:0000313" key="3">
    <source>
        <dbReference type="Proteomes" id="UP000324222"/>
    </source>
</evidence>
<dbReference type="EMBL" id="VSRR010004327">
    <property type="protein sequence ID" value="MPC39322.1"/>
    <property type="molecule type" value="Genomic_DNA"/>
</dbReference>
<proteinExistence type="predicted"/>
<accession>A0A5B7EYJ7</accession>
<evidence type="ECO:0000313" key="2">
    <source>
        <dbReference type="EMBL" id="MPC39322.1"/>
    </source>
</evidence>
<dbReference type="AlphaFoldDB" id="A0A5B7EYJ7"/>
<keyword evidence="1" id="KW-0812">Transmembrane</keyword>
<sequence length="75" mass="8835">MIMKKGIGRACVHVLLTNRLLNMTSNQLRERAAKGEPGNEESWRDIYIRRVPLLVSPVLFFICYFFFRHSNHKNT</sequence>
<comment type="caution">
    <text evidence="2">The sequence shown here is derived from an EMBL/GenBank/DDBJ whole genome shotgun (WGS) entry which is preliminary data.</text>
</comment>
<keyword evidence="1" id="KW-0472">Membrane</keyword>
<dbReference type="Proteomes" id="UP000324222">
    <property type="component" value="Unassembled WGS sequence"/>
</dbReference>
<gene>
    <name evidence="2" type="ORF">E2C01_032854</name>
</gene>
<reference evidence="2 3" key="1">
    <citation type="submission" date="2019-05" db="EMBL/GenBank/DDBJ databases">
        <title>Another draft genome of Portunus trituberculatus and its Hox gene families provides insights of decapod evolution.</title>
        <authorList>
            <person name="Jeong J.-H."/>
            <person name="Song I."/>
            <person name="Kim S."/>
            <person name="Choi T."/>
            <person name="Kim D."/>
            <person name="Ryu S."/>
            <person name="Kim W."/>
        </authorList>
    </citation>
    <scope>NUCLEOTIDE SEQUENCE [LARGE SCALE GENOMIC DNA]</scope>
    <source>
        <tissue evidence="2">Muscle</tissue>
    </source>
</reference>
<organism evidence="2 3">
    <name type="scientific">Portunus trituberculatus</name>
    <name type="common">Swimming crab</name>
    <name type="synonym">Neptunus trituberculatus</name>
    <dbReference type="NCBI Taxonomy" id="210409"/>
    <lineage>
        <taxon>Eukaryota</taxon>
        <taxon>Metazoa</taxon>
        <taxon>Ecdysozoa</taxon>
        <taxon>Arthropoda</taxon>
        <taxon>Crustacea</taxon>
        <taxon>Multicrustacea</taxon>
        <taxon>Malacostraca</taxon>
        <taxon>Eumalacostraca</taxon>
        <taxon>Eucarida</taxon>
        <taxon>Decapoda</taxon>
        <taxon>Pleocyemata</taxon>
        <taxon>Brachyura</taxon>
        <taxon>Eubrachyura</taxon>
        <taxon>Portunoidea</taxon>
        <taxon>Portunidae</taxon>
        <taxon>Portuninae</taxon>
        <taxon>Portunus</taxon>
    </lineage>
</organism>
<name>A0A5B7EYJ7_PORTR</name>
<keyword evidence="1" id="KW-1133">Transmembrane helix</keyword>
<evidence type="ECO:0000256" key="1">
    <source>
        <dbReference type="SAM" id="Phobius"/>
    </source>
</evidence>